<feature type="compositionally biased region" description="Basic and acidic residues" evidence="1">
    <location>
        <begin position="34"/>
        <end position="43"/>
    </location>
</feature>
<comment type="caution">
    <text evidence="2">The sequence shown here is derived from an EMBL/GenBank/DDBJ whole genome shotgun (WGS) entry which is preliminary data.</text>
</comment>
<evidence type="ECO:0000313" key="2">
    <source>
        <dbReference type="EMBL" id="KAG1528284.1"/>
    </source>
</evidence>
<accession>A0A9P7BZL9</accession>
<reference evidence="2 3" key="1">
    <citation type="journal article" date="2020" name="Microb. Genom.">
        <title>Genetic diversity of clinical and environmental Mucorales isolates obtained from an investigation of mucormycosis cases among solid organ transplant recipients.</title>
        <authorList>
            <person name="Nguyen M.H."/>
            <person name="Kaul D."/>
            <person name="Muto C."/>
            <person name="Cheng S.J."/>
            <person name="Richter R.A."/>
            <person name="Bruno V.M."/>
            <person name="Liu G."/>
            <person name="Beyhan S."/>
            <person name="Sundermann A.J."/>
            <person name="Mounaud S."/>
            <person name="Pasculle A.W."/>
            <person name="Nierman W.C."/>
            <person name="Driscoll E."/>
            <person name="Cumbie R."/>
            <person name="Clancy C.J."/>
            <person name="Dupont C.L."/>
        </authorList>
    </citation>
    <scope>NUCLEOTIDE SEQUENCE [LARGE SCALE GENOMIC DNA]</scope>
    <source>
        <strain evidence="2 3">GL24</strain>
    </source>
</reference>
<dbReference type="EMBL" id="JAANIU010016663">
    <property type="protein sequence ID" value="KAG1528284.1"/>
    <property type="molecule type" value="Genomic_DNA"/>
</dbReference>
<protein>
    <submittedName>
        <fullName evidence="2">Uncharacterized protein</fullName>
    </submittedName>
</protein>
<proteinExistence type="predicted"/>
<name>A0A9P7BZL9_9FUNG</name>
<dbReference type="Proteomes" id="UP000740926">
    <property type="component" value="Unassembled WGS sequence"/>
</dbReference>
<feature type="region of interest" description="Disordered" evidence="1">
    <location>
        <begin position="28"/>
        <end position="108"/>
    </location>
</feature>
<keyword evidence="3" id="KW-1185">Reference proteome</keyword>
<evidence type="ECO:0000313" key="3">
    <source>
        <dbReference type="Proteomes" id="UP000740926"/>
    </source>
</evidence>
<sequence>MAGVDTGRAARVAVGAAEAVIAPAARAIGGGHRHAQDRADQRQQPDQQLLHRAAACRQAVAPDDEHRGDQIQAQHQQDQQKGEDQHAAVPCLDWPHYAAPPRHWPSLS</sequence>
<evidence type="ECO:0000256" key="1">
    <source>
        <dbReference type="SAM" id="MobiDB-lite"/>
    </source>
</evidence>
<gene>
    <name evidence="2" type="ORF">G6F50_018257</name>
</gene>
<organism evidence="2 3">
    <name type="scientific">Rhizopus delemar</name>
    <dbReference type="NCBI Taxonomy" id="936053"/>
    <lineage>
        <taxon>Eukaryota</taxon>
        <taxon>Fungi</taxon>
        <taxon>Fungi incertae sedis</taxon>
        <taxon>Mucoromycota</taxon>
        <taxon>Mucoromycotina</taxon>
        <taxon>Mucoromycetes</taxon>
        <taxon>Mucorales</taxon>
        <taxon>Mucorineae</taxon>
        <taxon>Rhizopodaceae</taxon>
        <taxon>Rhizopus</taxon>
    </lineage>
</organism>
<dbReference type="AlphaFoldDB" id="A0A9P7BZL9"/>